<dbReference type="Proteomes" id="UP000030451">
    <property type="component" value="Unassembled WGS sequence"/>
</dbReference>
<dbReference type="EMBL" id="JRWP01000062">
    <property type="protein sequence ID" value="KGY06842.1"/>
    <property type="molecule type" value="Genomic_DNA"/>
</dbReference>
<dbReference type="OrthoDB" id="3194910at2"/>
<evidence type="ECO:0000313" key="2">
    <source>
        <dbReference type="Proteomes" id="UP000030451"/>
    </source>
</evidence>
<sequence>MTNNELEKYLDTFMCAESSFPFGPDALVFKVKGKMFAILAQREGREYVTVKVKPEDGEVLTDQFADITPGYHTNKRHWVTVYYPGDVEGGLIHDLCERSYELVVSKLPKAQRELLQGGALGSV</sequence>
<dbReference type="AlphaFoldDB" id="A0A0A5HMQ4"/>
<reference evidence="1 2" key="1">
    <citation type="submission" date="2014-10" db="EMBL/GenBank/DDBJ databases">
        <title>Genome sequencing of Vibrio sinaloensis T08.</title>
        <authorList>
            <person name="Chan K.-G."/>
            <person name="Mohamad N.I."/>
        </authorList>
    </citation>
    <scope>NUCLEOTIDE SEQUENCE [LARGE SCALE GENOMIC DNA]</scope>
    <source>
        <strain evidence="1 2">T08</strain>
    </source>
</reference>
<dbReference type="InterPro" id="IPR058532">
    <property type="entry name" value="YjbR/MT2646/Rv2570-like"/>
</dbReference>
<dbReference type="Pfam" id="PF04237">
    <property type="entry name" value="YjbR"/>
    <property type="match status" value="1"/>
</dbReference>
<dbReference type="RefSeq" id="WP_038193354.1">
    <property type="nucleotide sequence ID" value="NZ_JRWP01000062.1"/>
</dbReference>
<dbReference type="SUPFAM" id="SSF142906">
    <property type="entry name" value="YjbR-like"/>
    <property type="match status" value="1"/>
</dbReference>
<dbReference type="InterPro" id="IPR038056">
    <property type="entry name" value="YjbR-like_sf"/>
</dbReference>
<dbReference type="STRING" id="379097.SE23_03665"/>
<dbReference type="PANTHER" id="PTHR35145:SF1">
    <property type="entry name" value="CYTOPLASMIC PROTEIN"/>
    <property type="match status" value="1"/>
</dbReference>
<proteinExistence type="predicted"/>
<evidence type="ECO:0000313" key="1">
    <source>
        <dbReference type="EMBL" id="KGY06842.1"/>
    </source>
</evidence>
<protein>
    <recommendedName>
        <fullName evidence="3">MmcQ-like protein</fullName>
    </recommendedName>
</protein>
<organism evidence="1 2">
    <name type="scientific">Photobacterium sp. (strain ATCC 43367)</name>
    <dbReference type="NCBI Taxonomy" id="379097"/>
    <lineage>
        <taxon>Bacteria</taxon>
        <taxon>Pseudomonadati</taxon>
        <taxon>Pseudomonadota</taxon>
        <taxon>Gammaproteobacteria</taxon>
        <taxon>Vibrionales</taxon>
        <taxon>Vibrionaceae</taxon>
        <taxon>Vibrio</taxon>
        <taxon>Vibrio oreintalis group</taxon>
    </lineage>
</organism>
<name>A0A0A5HMQ4_PHOS4</name>
<comment type="caution">
    <text evidence="1">The sequence shown here is derived from an EMBL/GenBank/DDBJ whole genome shotgun (WGS) entry which is preliminary data.</text>
</comment>
<dbReference type="Gene3D" id="3.90.1150.30">
    <property type="match status" value="1"/>
</dbReference>
<evidence type="ECO:0008006" key="3">
    <source>
        <dbReference type="Google" id="ProtNLM"/>
    </source>
</evidence>
<dbReference type="PANTHER" id="PTHR35145">
    <property type="entry name" value="CYTOPLASMIC PROTEIN-RELATED"/>
    <property type="match status" value="1"/>
</dbReference>
<dbReference type="InterPro" id="IPR007351">
    <property type="entry name" value="YjbR"/>
</dbReference>
<accession>A0A0A5HMQ4</accession>
<gene>
    <name evidence="1" type="ORF">NM06_20175</name>
</gene>